<feature type="compositionally biased region" description="Acidic residues" evidence="1">
    <location>
        <begin position="1"/>
        <end position="10"/>
    </location>
</feature>
<sequence length="84" mass="8761">MGENGGDESSDASGGEARRRAADASGEDETVPRVDLGLRELSVSVTGRSDDDLEAVAESAQDLMGYLVAEADGLEDDHDEYGLS</sequence>
<evidence type="ECO:0000256" key="1">
    <source>
        <dbReference type="SAM" id="MobiDB-lite"/>
    </source>
</evidence>
<evidence type="ECO:0000313" key="3">
    <source>
        <dbReference type="Proteomes" id="UP001597111"/>
    </source>
</evidence>
<reference evidence="2 3" key="1">
    <citation type="journal article" date="2019" name="Int. J. Syst. Evol. Microbiol.">
        <title>The Global Catalogue of Microorganisms (GCM) 10K type strain sequencing project: providing services to taxonomists for standard genome sequencing and annotation.</title>
        <authorList>
            <consortium name="The Broad Institute Genomics Platform"/>
            <consortium name="The Broad Institute Genome Sequencing Center for Infectious Disease"/>
            <person name="Wu L."/>
            <person name="Ma J."/>
        </authorList>
    </citation>
    <scope>NUCLEOTIDE SEQUENCE [LARGE SCALE GENOMIC DNA]</scope>
    <source>
        <strain evidence="2 3">CGMCC 1.12285</strain>
    </source>
</reference>
<dbReference type="EMBL" id="JBHUDH010000053">
    <property type="protein sequence ID" value="MFD1525923.1"/>
    <property type="molecule type" value="Genomic_DNA"/>
</dbReference>
<gene>
    <name evidence="2" type="ORF">ACFR9S_06340</name>
</gene>
<protein>
    <submittedName>
        <fullName evidence="2">Uncharacterized protein</fullName>
    </submittedName>
</protein>
<name>A0ABD6B5D2_9EURY</name>
<accession>A0ABD6B5D2</accession>
<organism evidence="2 3">
    <name type="scientific">Halolamina salina</name>
    <dbReference type="NCBI Taxonomy" id="1220023"/>
    <lineage>
        <taxon>Archaea</taxon>
        <taxon>Methanobacteriati</taxon>
        <taxon>Methanobacteriota</taxon>
        <taxon>Stenosarchaea group</taxon>
        <taxon>Halobacteria</taxon>
        <taxon>Halobacteriales</taxon>
        <taxon>Haloferacaceae</taxon>
    </lineage>
</organism>
<evidence type="ECO:0000313" key="2">
    <source>
        <dbReference type="EMBL" id="MFD1525923.1"/>
    </source>
</evidence>
<comment type="caution">
    <text evidence="2">The sequence shown here is derived from an EMBL/GenBank/DDBJ whole genome shotgun (WGS) entry which is preliminary data.</text>
</comment>
<dbReference type="RefSeq" id="WP_379730996.1">
    <property type="nucleotide sequence ID" value="NZ_JBHSWZ010000042.1"/>
</dbReference>
<dbReference type="AlphaFoldDB" id="A0ABD6B5D2"/>
<dbReference type="Proteomes" id="UP001597111">
    <property type="component" value="Unassembled WGS sequence"/>
</dbReference>
<proteinExistence type="predicted"/>
<dbReference type="InterPro" id="IPR058315">
    <property type="entry name" value="DUF8002"/>
</dbReference>
<feature type="region of interest" description="Disordered" evidence="1">
    <location>
        <begin position="1"/>
        <end position="34"/>
    </location>
</feature>
<keyword evidence="3" id="KW-1185">Reference proteome</keyword>
<dbReference type="Pfam" id="PF26009">
    <property type="entry name" value="DUF8002"/>
    <property type="match status" value="1"/>
</dbReference>